<comment type="caution">
    <text evidence="1">The sequence shown here is derived from an EMBL/GenBank/DDBJ whole genome shotgun (WGS) entry which is preliminary data.</text>
</comment>
<dbReference type="EMBL" id="QPMM01000005">
    <property type="protein sequence ID" value="RFS23028.1"/>
    <property type="molecule type" value="Genomic_DNA"/>
</dbReference>
<dbReference type="Proteomes" id="UP000260644">
    <property type="component" value="Unassembled WGS sequence"/>
</dbReference>
<protein>
    <submittedName>
        <fullName evidence="1">Uncharacterized protein</fullName>
    </submittedName>
</protein>
<evidence type="ECO:0000313" key="1">
    <source>
        <dbReference type="EMBL" id="RFS23028.1"/>
    </source>
</evidence>
<name>A0A3E1YAZ6_9BACT</name>
<accession>A0A3E1YAZ6</accession>
<dbReference type="OrthoDB" id="675660at2"/>
<dbReference type="RefSeq" id="WP_116975757.1">
    <property type="nucleotide sequence ID" value="NZ_QPMM01000005.1"/>
</dbReference>
<organism evidence="1 2">
    <name type="scientific">Chitinophaga silvatica</name>
    <dbReference type="NCBI Taxonomy" id="2282649"/>
    <lineage>
        <taxon>Bacteria</taxon>
        <taxon>Pseudomonadati</taxon>
        <taxon>Bacteroidota</taxon>
        <taxon>Chitinophagia</taxon>
        <taxon>Chitinophagales</taxon>
        <taxon>Chitinophagaceae</taxon>
        <taxon>Chitinophaga</taxon>
    </lineage>
</organism>
<proteinExistence type="predicted"/>
<sequence length="84" mass="9673">MSDTFTLKFEFKGKPHILYVETLHQQFKTVYRVVVADQEITFEPDEEGYVRAVASKPLHDQLHTVDIELLHHIAGLIVNHIGMS</sequence>
<keyword evidence="2" id="KW-1185">Reference proteome</keyword>
<gene>
    <name evidence="1" type="ORF">DVR12_11125</name>
</gene>
<evidence type="ECO:0000313" key="2">
    <source>
        <dbReference type="Proteomes" id="UP000260644"/>
    </source>
</evidence>
<reference evidence="1 2" key="1">
    <citation type="submission" date="2018-07" db="EMBL/GenBank/DDBJ databases">
        <title>Chitinophaga K2CV101002-2 sp. nov., isolated from a monsoon evergreen broad-leaved forest soil.</title>
        <authorList>
            <person name="Lv Y."/>
        </authorList>
    </citation>
    <scope>NUCLEOTIDE SEQUENCE [LARGE SCALE GENOMIC DNA]</scope>
    <source>
        <strain evidence="1 2">GDMCC 1.1288</strain>
    </source>
</reference>
<dbReference type="AlphaFoldDB" id="A0A3E1YAZ6"/>